<gene>
    <name evidence="1" type="ORF">TM35_000044690</name>
</gene>
<keyword evidence="2" id="KW-1185">Reference proteome</keyword>
<name>A0A1X0P5V1_9TRYP</name>
<dbReference type="AlphaFoldDB" id="A0A1X0P5V1"/>
<dbReference type="GeneID" id="39982443"/>
<protein>
    <recommendedName>
        <fullName evidence="3">Methyltransferase type 11 domain-containing protein</fullName>
    </recommendedName>
</protein>
<dbReference type="OrthoDB" id="273258at2759"/>
<evidence type="ECO:0008006" key="3">
    <source>
        <dbReference type="Google" id="ProtNLM"/>
    </source>
</evidence>
<dbReference type="EMBL" id="NBCO01000004">
    <property type="protein sequence ID" value="ORC92255.1"/>
    <property type="molecule type" value="Genomic_DNA"/>
</dbReference>
<sequence>MSFGITASRRGKVAGGLVSAFGSALYGSHRGPRGFYPEPVDVWLAVLMDAVPLYQKSVIICPSTISDDRASSLLVRAKEHLPSVHLAPLRKRSCRDSSLLSCERSRQTSEVVAPLLPSFESPLESLAPQSLDLVVFAANVFGEELLYDAPWHMSLAHRCLRPHGVVAIIGYDTRVRVAAPQTAQRDTDDFLEDLQRRASELANGTDSQDISIALKRALDVSSSLNVGHADTYFPFPSTRRRWFVSEYSVSPAQLAASYRVLPEYQILSAGRRRHILPFSDGEEREGDAINVCRRSSCVDPLEALQVCLKAHDTLEGRRALASPSLRAHVRHFVVTCSARSVNSFSQHHELSSSGRRLPQLK</sequence>
<evidence type="ECO:0000313" key="2">
    <source>
        <dbReference type="Proteomes" id="UP000192257"/>
    </source>
</evidence>
<evidence type="ECO:0000313" key="1">
    <source>
        <dbReference type="EMBL" id="ORC92255.1"/>
    </source>
</evidence>
<dbReference type="RefSeq" id="XP_028886321.1">
    <property type="nucleotide sequence ID" value="XM_029022663.1"/>
</dbReference>
<dbReference type="VEuPathDB" id="TriTrypDB:TM35_000044690"/>
<proteinExistence type="predicted"/>
<organism evidence="1 2">
    <name type="scientific">Trypanosoma theileri</name>
    <dbReference type="NCBI Taxonomy" id="67003"/>
    <lineage>
        <taxon>Eukaryota</taxon>
        <taxon>Discoba</taxon>
        <taxon>Euglenozoa</taxon>
        <taxon>Kinetoplastea</taxon>
        <taxon>Metakinetoplastina</taxon>
        <taxon>Trypanosomatida</taxon>
        <taxon>Trypanosomatidae</taxon>
        <taxon>Trypanosoma</taxon>
    </lineage>
</organism>
<dbReference type="Proteomes" id="UP000192257">
    <property type="component" value="Unassembled WGS sequence"/>
</dbReference>
<reference evidence="1 2" key="1">
    <citation type="submission" date="2017-03" db="EMBL/GenBank/DDBJ databases">
        <title>An alternative strategy for trypanosome survival in the mammalian bloodstream revealed through genome and transcriptome analysis of the ubiquitous bovine parasite Trypanosoma (Megatrypanum) theileri.</title>
        <authorList>
            <person name="Kelly S."/>
            <person name="Ivens A."/>
            <person name="Mott A."/>
            <person name="O'Neill E."/>
            <person name="Emms D."/>
            <person name="Macleod O."/>
            <person name="Voorheis P."/>
            <person name="Matthews J."/>
            <person name="Matthews K."/>
            <person name="Carrington M."/>
        </authorList>
    </citation>
    <scope>NUCLEOTIDE SEQUENCE [LARGE SCALE GENOMIC DNA]</scope>
    <source>
        <strain evidence="1">Edinburgh</strain>
    </source>
</reference>
<comment type="caution">
    <text evidence="1">The sequence shown here is derived from an EMBL/GenBank/DDBJ whole genome shotgun (WGS) entry which is preliminary data.</text>
</comment>
<accession>A0A1X0P5V1</accession>